<keyword evidence="8" id="KW-1185">Reference proteome</keyword>
<sequence length="346" mass="37944">MGKMVTIRKPFEIEIEDFAEAPLQSNQVRIKTQYSGISAGTELTVYRGNNPFSKKKWNAELHIFEPSAEPSMRYPVPGGVGYEEVGVVAELGSAVQEIHIGDVVYGAWGHRSSHTVTEDYAKVHRLPKELDPICGIFAQMGAIGLNAILDADIHIGETVAIFGQGVPGQIVAQLAKQNGATVIAVDLDDWRLAQSCRFGADIALNSRNCDVAREIKQMTEGRGADICIEISGVSAALHEAIRAVAYSGRVVCSGFMPGSADGLFLGEEFHHNRINIVGSQINGLAPHLTYRWDRIRMEQTIMKLQQTGQIDLKSLITHRVQLDQVAQAFDRLHRGAEPSLQVVMEF</sequence>
<dbReference type="RefSeq" id="WP_377946106.1">
    <property type="nucleotide sequence ID" value="NZ_JBHUCX010000100.1"/>
</dbReference>
<dbReference type="InterPro" id="IPR013154">
    <property type="entry name" value="ADH-like_N"/>
</dbReference>
<dbReference type="Gene3D" id="3.90.180.10">
    <property type="entry name" value="Medium-chain alcohol dehydrogenases, catalytic domain"/>
    <property type="match status" value="2"/>
</dbReference>
<feature type="domain" description="Enoyl reductase (ER)" evidence="6">
    <location>
        <begin position="12"/>
        <end position="343"/>
    </location>
</feature>
<keyword evidence="4" id="KW-0862">Zinc</keyword>
<keyword evidence="3" id="KW-0479">Metal-binding</keyword>
<dbReference type="Gene3D" id="3.40.50.720">
    <property type="entry name" value="NAD(P)-binding Rossmann-like Domain"/>
    <property type="match status" value="1"/>
</dbReference>
<evidence type="ECO:0000256" key="4">
    <source>
        <dbReference type="ARBA" id="ARBA00022833"/>
    </source>
</evidence>
<proteinExistence type="inferred from homology"/>
<protein>
    <submittedName>
        <fullName evidence="7">Zinc-binding dehydrogenase</fullName>
    </submittedName>
</protein>
<gene>
    <name evidence="7" type="ORF">ACFSB2_25935</name>
</gene>
<evidence type="ECO:0000256" key="5">
    <source>
        <dbReference type="ARBA" id="ARBA00023002"/>
    </source>
</evidence>
<keyword evidence="5" id="KW-0560">Oxidoreductase</keyword>
<dbReference type="PANTHER" id="PTHR43350">
    <property type="entry name" value="NAD-DEPENDENT ALCOHOL DEHYDROGENASE"/>
    <property type="match status" value="1"/>
</dbReference>
<dbReference type="Pfam" id="PF00107">
    <property type="entry name" value="ADH_zinc_N"/>
    <property type="match status" value="1"/>
</dbReference>
<evidence type="ECO:0000256" key="1">
    <source>
        <dbReference type="ARBA" id="ARBA00001947"/>
    </source>
</evidence>
<dbReference type="CDD" id="cd08255">
    <property type="entry name" value="2-desacetyl-2-hydroxyethyl_bacteriochlorophyllide_like"/>
    <property type="match status" value="1"/>
</dbReference>
<comment type="cofactor">
    <cofactor evidence="1">
        <name>Zn(2+)</name>
        <dbReference type="ChEBI" id="CHEBI:29105"/>
    </cofactor>
</comment>
<dbReference type="InterPro" id="IPR036291">
    <property type="entry name" value="NAD(P)-bd_dom_sf"/>
</dbReference>
<dbReference type="Proteomes" id="UP001597079">
    <property type="component" value="Unassembled WGS sequence"/>
</dbReference>
<evidence type="ECO:0000256" key="2">
    <source>
        <dbReference type="ARBA" id="ARBA00008072"/>
    </source>
</evidence>
<evidence type="ECO:0000313" key="8">
    <source>
        <dbReference type="Proteomes" id="UP001597079"/>
    </source>
</evidence>
<dbReference type="InterPro" id="IPR020843">
    <property type="entry name" value="ER"/>
</dbReference>
<dbReference type="SUPFAM" id="SSF50129">
    <property type="entry name" value="GroES-like"/>
    <property type="match status" value="1"/>
</dbReference>
<comment type="similarity">
    <text evidence="2">Belongs to the zinc-containing alcohol dehydrogenase family.</text>
</comment>
<reference evidence="8" key="1">
    <citation type="journal article" date="2019" name="Int. J. Syst. Evol. Microbiol.">
        <title>The Global Catalogue of Microorganisms (GCM) 10K type strain sequencing project: providing services to taxonomists for standard genome sequencing and annotation.</title>
        <authorList>
            <consortium name="The Broad Institute Genomics Platform"/>
            <consortium name="The Broad Institute Genome Sequencing Center for Infectious Disease"/>
            <person name="Wu L."/>
            <person name="Ma J."/>
        </authorList>
    </citation>
    <scope>NUCLEOTIDE SEQUENCE [LARGE SCALE GENOMIC DNA]</scope>
    <source>
        <strain evidence="8">CGMCC 1.12286</strain>
    </source>
</reference>
<dbReference type="InterPro" id="IPR013149">
    <property type="entry name" value="ADH-like_C"/>
</dbReference>
<evidence type="ECO:0000313" key="7">
    <source>
        <dbReference type="EMBL" id="MFD1678113.1"/>
    </source>
</evidence>
<dbReference type="Pfam" id="PF08240">
    <property type="entry name" value="ADH_N"/>
    <property type="match status" value="1"/>
</dbReference>
<evidence type="ECO:0000259" key="6">
    <source>
        <dbReference type="SMART" id="SM00829"/>
    </source>
</evidence>
<accession>A0ABW4JSD1</accession>
<dbReference type="EMBL" id="JBHUCX010000100">
    <property type="protein sequence ID" value="MFD1678113.1"/>
    <property type="molecule type" value="Genomic_DNA"/>
</dbReference>
<dbReference type="PANTHER" id="PTHR43350:SF19">
    <property type="entry name" value="D-GULOSIDE 3-DEHYDROGENASE"/>
    <property type="match status" value="1"/>
</dbReference>
<dbReference type="SMART" id="SM00829">
    <property type="entry name" value="PKS_ER"/>
    <property type="match status" value="1"/>
</dbReference>
<name>A0ABW4JSD1_9BACL</name>
<dbReference type="InterPro" id="IPR011032">
    <property type="entry name" value="GroES-like_sf"/>
</dbReference>
<comment type="caution">
    <text evidence="7">The sequence shown here is derived from an EMBL/GenBank/DDBJ whole genome shotgun (WGS) entry which is preliminary data.</text>
</comment>
<evidence type="ECO:0000256" key="3">
    <source>
        <dbReference type="ARBA" id="ARBA00022723"/>
    </source>
</evidence>
<organism evidence="7 8">
    <name type="scientific">Alicyclobacillus fodiniaquatilis</name>
    <dbReference type="NCBI Taxonomy" id="1661150"/>
    <lineage>
        <taxon>Bacteria</taxon>
        <taxon>Bacillati</taxon>
        <taxon>Bacillota</taxon>
        <taxon>Bacilli</taxon>
        <taxon>Bacillales</taxon>
        <taxon>Alicyclobacillaceae</taxon>
        <taxon>Alicyclobacillus</taxon>
    </lineage>
</organism>
<dbReference type="SUPFAM" id="SSF51735">
    <property type="entry name" value="NAD(P)-binding Rossmann-fold domains"/>
    <property type="match status" value="1"/>
</dbReference>